<dbReference type="Gene3D" id="3.30.450.20">
    <property type="entry name" value="PAS domain"/>
    <property type="match status" value="1"/>
</dbReference>
<dbReference type="CDD" id="cd17580">
    <property type="entry name" value="REC_2_DhkD-like"/>
    <property type="match status" value="1"/>
</dbReference>
<dbReference type="SUPFAM" id="SSF55874">
    <property type="entry name" value="ATPase domain of HSP90 chaperone/DNA topoisomerase II/histidine kinase"/>
    <property type="match status" value="1"/>
</dbReference>
<reference evidence="13" key="1">
    <citation type="journal article" date="2016" name="Front. Microbiol.">
        <title>Molecular Keys to the Janthinobacterium and Duganella spp. Interaction with the Plant Pathogen Fusarium graminearum.</title>
        <authorList>
            <person name="Haack F.S."/>
            <person name="Poehlein A."/>
            <person name="Kroger C."/>
            <person name="Voigt C.A."/>
            <person name="Piepenbring M."/>
            <person name="Bode H.B."/>
            <person name="Daniel R."/>
            <person name="Schafer W."/>
            <person name="Streit W.R."/>
        </authorList>
    </citation>
    <scope>NUCLEOTIDE SEQUENCE [LARGE SCALE GENOMIC DNA]</scope>
    <source>
        <strain evidence="13">T54</strain>
    </source>
</reference>
<feature type="domain" description="PAC" evidence="11">
    <location>
        <begin position="138"/>
        <end position="190"/>
    </location>
</feature>
<dbReference type="SMART" id="SM00448">
    <property type="entry name" value="REC"/>
    <property type="match status" value="1"/>
</dbReference>
<evidence type="ECO:0000259" key="9">
    <source>
        <dbReference type="PROSITE" id="PS50110"/>
    </source>
</evidence>
<dbReference type="PROSITE" id="PS50109">
    <property type="entry name" value="HIS_KIN"/>
    <property type="match status" value="1"/>
</dbReference>
<evidence type="ECO:0000256" key="4">
    <source>
        <dbReference type="ARBA" id="ARBA00022553"/>
    </source>
</evidence>
<dbReference type="Proteomes" id="UP000175989">
    <property type="component" value="Unassembled WGS sequence"/>
</dbReference>
<dbReference type="CDD" id="cd00130">
    <property type="entry name" value="PAS"/>
    <property type="match status" value="1"/>
</dbReference>
<evidence type="ECO:0000259" key="10">
    <source>
        <dbReference type="PROSITE" id="PS50112"/>
    </source>
</evidence>
<evidence type="ECO:0000313" key="13">
    <source>
        <dbReference type="Proteomes" id="UP000175989"/>
    </source>
</evidence>
<evidence type="ECO:0000256" key="1">
    <source>
        <dbReference type="ARBA" id="ARBA00000085"/>
    </source>
</evidence>
<dbReference type="Pfam" id="PF00072">
    <property type="entry name" value="Response_reg"/>
    <property type="match status" value="1"/>
</dbReference>
<feature type="domain" description="PAS" evidence="10">
    <location>
        <begin position="60"/>
        <end position="133"/>
    </location>
</feature>
<evidence type="ECO:0000259" key="11">
    <source>
        <dbReference type="PROSITE" id="PS50113"/>
    </source>
</evidence>
<accession>A0A1E7W5T4</accession>
<dbReference type="InterPro" id="IPR001789">
    <property type="entry name" value="Sig_transdc_resp-reg_receiver"/>
</dbReference>
<dbReference type="SMART" id="SM00086">
    <property type="entry name" value="PAC"/>
    <property type="match status" value="1"/>
</dbReference>
<dbReference type="SMART" id="SM00388">
    <property type="entry name" value="HisKA"/>
    <property type="match status" value="1"/>
</dbReference>
<dbReference type="SUPFAM" id="SSF47384">
    <property type="entry name" value="Homodimeric domain of signal transducing histidine kinase"/>
    <property type="match status" value="1"/>
</dbReference>
<dbReference type="Pfam" id="PF00989">
    <property type="entry name" value="PAS"/>
    <property type="match status" value="1"/>
</dbReference>
<keyword evidence="4 7" id="KW-0597">Phosphoprotein</keyword>
<evidence type="ECO:0000256" key="2">
    <source>
        <dbReference type="ARBA" id="ARBA00004429"/>
    </source>
</evidence>
<dbReference type="PROSITE" id="PS50110">
    <property type="entry name" value="RESPONSE_REGULATORY"/>
    <property type="match status" value="1"/>
</dbReference>
<dbReference type="Gene3D" id="1.10.287.130">
    <property type="match status" value="1"/>
</dbReference>
<dbReference type="AlphaFoldDB" id="A0A1E7W5T4"/>
<proteinExistence type="predicted"/>
<dbReference type="InterPro" id="IPR005467">
    <property type="entry name" value="His_kinase_dom"/>
</dbReference>
<dbReference type="PANTHER" id="PTHR43547">
    <property type="entry name" value="TWO-COMPONENT HISTIDINE KINASE"/>
    <property type="match status" value="1"/>
</dbReference>
<dbReference type="SUPFAM" id="SSF55785">
    <property type="entry name" value="PYP-like sensor domain (PAS domain)"/>
    <property type="match status" value="1"/>
</dbReference>
<dbReference type="InterPro" id="IPR004358">
    <property type="entry name" value="Sig_transdc_His_kin-like_C"/>
</dbReference>
<dbReference type="InterPro" id="IPR000700">
    <property type="entry name" value="PAS-assoc_C"/>
</dbReference>
<feature type="modified residue" description="4-aspartylphosphate" evidence="7">
    <location>
        <position position="494"/>
    </location>
</feature>
<dbReference type="Gene3D" id="3.30.565.10">
    <property type="entry name" value="Histidine kinase-like ATPase, C-terminal domain"/>
    <property type="match status" value="1"/>
</dbReference>
<dbReference type="GO" id="GO:0005886">
    <property type="term" value="C:plasma membrane"/>
    <property type="evidence" value="ECO:0007669"/>
    <property type="project" value="UniProtKB-SubCell"/>
</dbReference>
<dbReference type="CDD" id="cd00082">
    <property type="entry name" value="HisKA"/>
    <property type="match status" value="1"/>
</dbReference>
<dbReference type="InterPro" id="IPR013767">
    <property type="entry name" value="PAS_fold"/>
</dbReference>
<keyword evidence="6 12" id="KW-0418">Kinase</keyword>
<dbReference type="NCBIfam" id="TIGR00229">
    <property type="entry name" value="sensory_box"/>
    <property type="match status" value="1"/>
</dbReference>
<dbReference type="GO" id="GO:0006355">
    <property type="term" value="P:regulation of DNA-templated transcription"/>
    <property type="evidence" value="ECO:0007669"/>
    <property type="project" value="InterPro"/>
</dbReference>
<dbReference type="InterPro" id="IPR035965">
    <property type="entry name" value="PAS-like_dom_sf"/>
</dbReference>
<dbReference type="InterPro" id="IPR000014">
    <property type="entry name" value="PAS"/>
</dbReference>
<comment type="catalytic activity">
    <reaction evidence="1">
        <text>ATP + protein L-histidine = ADP + protein N-phospho-L-histidine.</text>
        <dbReference type="EC" id="2.7.13.3"/>
    </reaction>
</comment>
<dbReference type="InterPro" id="IPR003594">
    <property type="entry name" value="HATPase_dom"/>
</dbReference>
<name>A0A1E7W5T4_9BURK</name>
<dbReference type="Pfam" id="PF00512">
    <property type="entry name" value="HisKA"/>
    <property type="match status" value="1"/>
</dbReference>
<evidence type="ECO:0000313" key="12">
    <source>
        <dbReference type="EMBL" id="OEZ91123.1"/>
    </source>
</evidence>
<keyword evidence="13" id="KW-1185">Reference proteome</keyword>
<evidence type="ECO:0000256" key="6">
    <source>
        <dbReference type="ARBA" id="ARBA00022777"/>
    </source>
</evidence>
<gene>
    <name evidence="12" type="primary">luxQ_10</name>
    <name evidence="12" type="ORF">DUPY_52530</name>
</gene>
<keyword evidence="5 12" id="KW-0808">Transferase</keyword>
<dbReference type="CDD" id="cd00075">
    <property type="entry name" value="HATPase"/>
    <property type="match status" value="1"/>
</dbReference>
<protein>
    <recommendedName>
        <fullName evidence="3">histidine kinase</fullName>
        <ecNumber evidence="3">2.7.13.3</ecNumber>
    </recommendedName>
</protein>
<feature type="domain" description="Histidine kinase" evidence="8">
    <location>
        <begin position="208"/>
        <end position="426"/>
    </location>
</feature>
<dbReference type="PATRIC" id="fig|762836.4.peg.5398"/>
<evidence type="ECO:0000256" key="7">
    <source>
        <dbReference type="PROSITE-ProRule" id="PRU00169"/>
    </source>
</evidence>
<dbReference type="SMART" id="SM00091">
    <property type="entry name" value="PAS"/>
    <property type="match status" value="1"/>
</dbReference>
<organism evidence="12 13">
    <name type="scientific">Duganella phyllosphaerae</name>
    <dbReference type="NCBI Taxonomy" id="762836"/>
    <lineage>
        <taxon>Bacteria</taxon>
        <taxon>Pseudomonadati</taxon>
        <taxon>Pseudomonadota</taxon>
        <taxon>Betaproteobacteria</taxon>
        <taxon>Burkholderiales</taxon>
        <taxon>Oxalobacteraceae</taxon>
        <taxon>Telluria group</taxon>
        <taxon>Duganella</taxon>
    </lineage>
</organism>
<dbReference type="SMART" id="SM00387">
    <property type="entry name" value="HATPase_c"/>
    <property type="match status" value="1"/>
</dbReference>
<keyword evidence="12" id="KW-0378">Hydrolase</keyword>
<evidence type="ECO:0000259" key="8">
    <source>
        <dbReference type="PROSITE" id="PS50109"/>
    </source>
</evidence>
<dbReference type="GO" id="GO:0000155">
    <property type="term" value="F:phosphorelay sensor kinase activity"/>
    <property type="evidence" value="ECO:0007669"/>
    <property type="project" value="InterPro"/>
</dbReference>
<evidence type="ECO:0000256" key="3">
    <source>
        <dbReference type="ARBA" id="ARBA00012438"/>
    </source>
</evidence>
<dbReference type="GO" id="GO:0016787">
    <property type="term" value="F:hydrolase activity"/>
    <property type="evidence" value="ECO:0007669"/>
    <property type="project" value="UniProtKB-KW"/>
</dbReference>
<evidence type="ECO:0000256" key="5">
    <source>
        <dbReference type="ARBA" id="ARBA00022679"/>
    </source>
</evidence>
<comment type="subcellular location">
    <subcellularLocation>
        <location evidence="2">Cell inner membrane</location>
        <topology evidence="2">Multi-pass membrane protein</topology>
    </subcellularLocation>
</comment>
<comment type="caution">
    <text evidence="12">The sequence shown here is derived from an EMBL/GenBank/DDBJ whole genome shotgun (WGS) entry which is preliminary data.</text>
</comment>
<dbReference type="InterPro" id="IPR003661">
    <property type="entry name" value="HisK_dim/P_dom"/>
</dbReference>
<sequence length="574" mass="62656">MRVQGARFAPSGAATCCSVLLRLTPKQVAESRFLAMNKQIEKLAREIELRRRAEIELIEQREWLRVTLAGIGDGVIATDTHGIITFLNPVAETHTGWLRAEALGQPVEKIFRIVNDATRSAVENPVRRVLADGIIVGLANHTLLIRKDGSELHIDDSGAPIRNAQGVLIGAVLVFHDITERWRLEQQVSKRTAELEDEHRRKDEFLAMLGHELRNPMSAIKSALELQRAPQATAAMLERAGGVLHRQVRHLTRLVDELLDLSRISTGKISLRLEVLDVSRIIRDALELADPLLQEKRHRLVVEQAAEALQVNGDLHRLIQVIGNLLNNAAKYTQQDGTIHLATRRIGNDVQISVRDNGMGILPALLPRVFDIFTQSERALARSEGGLGVGLAVVHRLVQQHGGTVAVSSEGPGMGSEFRILLPLSQTDAAMVPMSPASAVPGRRKILVVDDNEDAATMVAELLRALGNDVVIAFAGKEAIAVVERENPSVVVLDIGLPDMDGYMVARALRANAALPGLTLIALTGYGQPEDIRKSHDAGFDHHLIKPFDLDSLLGILAGIADSGTHLQPRFTPS</sequence>
<dbReference type="Gene3D" id="3.40.50.2300">
    <property type="match status" value="1"/>
</dbReference>
<dbReference type="InterPro" id="IPR001610">
    <property type="entry name" value="PAC"/>
</dbReference>
<feature type="domain" description="Response regulatory" evidence="9">
    <location>
        <begin position="445"/>
        <end position="561"/>
    </location>
</feature>
<dbReference type="Pfam" id="PF02518">
    <property type="entry name" value="HATPase_c"/>
    <property type="match status" value="1"/>
</dbReference>
<dbReference type="EMBL" id="LROM01000154">
    <property type="protein sequence ID" value="OEZ91123.1"/>
    <property type="molecule type" value="Genomic_DNA"/>
</dbReference>
<dbReference type="EC" id="2.7.13.3" evidence="3"/>
<dbReference type="PROSITE" id="PS50112">
    <property type="entry name" value="PAS"/>
    <property type="match status" value="1"/>
</dbReference>
<dbReference type="FunFam" id="3.30.565.10:FF:000006">
    <property type="entry name" value="Sensor histidine kinase WalK"/>
    <property type="match status" value="1"/>
</dbReference>
<dbReference type="InterPro" id="IPR011006">
    <property type="entry name" value="CheY-like_superfamily"/>
</dbReference>
<dbReference type="PRINTS" id="PR00344">
    <property type="entry name" value="BCTRLSENSOR"/>
</dbReference>
<dbReference type="PANTHER" id="PTHR43547:SF2">
    <property type="entry name" value="HYBRID SIGNAL TRANSDUCTION HISTIDINE KINASE C"/>
    <property type="match status" value="1"/>
</dbReference>
<dbReference type="SUPFAM" id="SSF52172">
    <property type="entry name" value="CheY-like"/>
    <property type="match status" value="1"/>
</dbReference>
<dbReference type="PROSITE" id="PS50113">
    <property type="entry name" value="PAC"/>
    <property type="match status" value="1"/>
</dbReference>
<dbReference type="InterPro" id="IPR036890">
    <property type="entry name" value="HATPase_C_sf"/>
</dbReference>
<dbReference type="InterPro" id="IPR036097">
    <property type="entry name" value="HisK_dim/P_sf"/>
</dbReference>